<sequence>MRTITLELLRHGPPNNQLLSPLTPYLALCENHAAVTIYVPFEHNQFLHRLSGLRYEAGDNARLFELTDTAKIIGELLGGIPGLTAESNKSDQSTNSLTHLRLIISASELALLPFELSLAPNGVPGAGQHLLLQPQMPICLTREIRRVPGEQLQWPKKPRILFVAAAPPGVGDIPLQSHLLTLRKLIAPWVKYYDKNNPDMQREKLEEHFVFLPEATIERIERACATNSFTHVHILAHGIKREENFNSRFYLALHNEQDPSKPEYISGHRLATALRPSKRPDSDSLAKPVVVTLASCDSGNVGSVAGAGASIAHALHESGIPMVVASQFPLSFQGSVRLVECLYEGLLWGVDPRRLLYDLRRRLYAQMESTHDWASLTTYASLPADIDQQLSDVQIEQARHSIEAALNYTDEITRQLSSDWKEMNFSPSDDKKQSMSAEANDAEERIENAKARLNRLLERIPDKNIDIFSLLASTEKRQAQIRFTMNGEGTNDQVFTLLSQARDHYWEAYMLKRNNAWLLVQYISLTIVLHHMDINARKRVVGNNDWESINDLWFLTLELSRIDLRSKKQQEVTWAYGNLIEIWLLSLLLPDKKKSSATNEEAEEQAVGCVHALLHSAGRNSFEVYSTRRQIARYIHWYPELIESSQVSVAHVGAVRQLAYRIVSLFPQGTEES</sequence>
<protein>
    <recommendedName>
        <fullName evidence="2">CHAT domain-containing protein</fullName>
    </recommendedName>
</protein>
<evidence type="ECO:0000313" key="4">
    <source>
        <dbReference type="Proteomes" id="UP001500936"/>
    </source>
</evidence>
<reference evidence="4" key="1">
    <citation type="journal article" date="2019" name="Int. J. Syst. Evol. Microbiol.">
        <title>The Global Catalogue of Microorganisms (GCM) 10K type strain sequencing project: providing services to taxonomists for standard genome sequencing and annotation.</title>
        <authorList>
            <consortium name="The Broad Institute Genomics Platform"/>
            <consortium name="The Broad Institute Genome Sequencing Center for Infectious Disease"/>
            <person name="Wu L."/>
            <person name="Ma J."/>
        </authorList>
    </citation>
    <scope>NUCLEOTIDE SEQUENCE [LARGE SCALE GENOMIC DNA]</scope>
    <source>
        <strain evidence="4">JCM 17925</strain>
    </source>
</reference>
<dbReference type="InterPro" id="IPR024983">
    <property type="entry name" value="CHAT_dom"/>
</dbReference>
<evidence type="ECO:0000259" key="2">
    <source>
        <dbReference type="Pfam" id="PF12770"/>
    </source>
</evidence>
<keyword evidence="4" id="KW-1185">Reference proteome</keyword>
<dbReference type="InterPro" id="IPR046880">
    <property type="entry name" value="TPR-S"/>
</dbReference>
<proteinExistence type="predicted"/>
<dbReference type="Pfam" id="PF12770">
    <property type="entry name" value="CHAT"/>
    <property type="match status" value="1"/>
</dbReference>
<organism evidence="3 4">
    <name type="scientific">Nibrella viscosa</name>
    <dbReference type="NCBI Taxonomy" id="1084524"/>
    <lineage>
        <taxon>Bacteria</taxon>
        <taxon>Pseudomonadati</taxon>
        <taxon>Bacteroidota</taxon>
        <taxon>Cytophagia</taxon>
        <taxon>Cytophagales</taxon>
        <taxon>Spirosomataceae</taxon>
        <taxon>Nibrella</taxon>
    </lineage>
</organism>
<dbReference type="EMBL" id="BAABHB010000020">
    <property type="protein sequence ID" value="GAA4420184.1"/>
    <property type="molecule type" value="Genomic_DNA"/>
</dbReference>
<comment type="caution">
    <text evidence="3">The sequence shown here is derived from an EMBL/GenBank/DDBJ whole genome shotgun (WGS) entry which is preliminary data.</text>
</comment>
<evidence type="ECO:0000256" key="1">
    <source>
        <dbReference type="SAM" id="MobiDB-lite"/>
    </source>
</evidence>
<name>A0ABP8L078_9BACT</name>
<evidence type="ECO:0000313" key="3">
    <source>
        <dbReference type="EMBL" id="GAA4420184.1"/>
    </source>
</evidence>
<feature type="domain" description="CHAT" evidence="2">
    <location>
        <begin position="81"/>
        <end position="378"/>
    </location>
</feature>
<gene>
    <name evidence="3" type="ORF">GCM10023187_55240</name>
</gene>
<feature type="region of interest" description="Disordered" evidence="1">
    <location>
        <begin position="424"/>
        <end position="443"/>
    </location>
</feature>
<dbReference type="Proteomes" id="UP001500936">
    <property type="component" value="Unassembled WGS sequence"/>
</dbReference>
<accession>A0ABP8L078</accession>
<dbReference type="Pfam" id="PF20308">
    <property type="entry name" value="TPR-S"/>
    <property type="match status" value="1"/>
</dbReference>